<dbReference type="Proteomes" id="UP000887159">
    <property type="component" value="Unassembled WGS sequence"/>
</dbReference>
<dbReference type="InterPro" id="IPR012337">
    <property type="entry name" value="RNaseH-like_sf"/>
</dbReference>
<evidence type="ECO:0000259" key="1">
    <source>
        <dbReference type="PROSITE" id="PS50994"/>
    </source>
</evidence>
<dbReference type="InterPro" id="IPR001584">
    <property type="entry name" value="Integrase_cat-core"/>
</dbReference>
<dbReference type="Gene3D" id="3.30.420.10">
    <property type="entry name" value="Ribonuclease H-like superfamily/Ribonuclease H"/>
    <property type="match status" value="1"/>
</dbReference>
<dbReference type="AlphaFoldDB" id="A0A8X7B956"/>
<name>A0A8X7B956_TRICX</name>
<comment type="caution">
    <text evidence="2">The sequence shown here is derived from an EMBL/GenBank/DDBJ whole genome shotgun (WGS) entry which is preliminary data.</text>
</comment>
<reference evidence="2" key="1">
    <citation type="submission" date="2020-08" db="EMBL/GenBank/DDBJ databases">
        <title>Multicomponent nature underlies the extraordinary mechanical properties of spider dragline silk.</title>
        <authorList>
            <person name="Kono N."/>
            <person name="Nakamura H."/>
            <person name="Mori M."/>
            <person name="Yoshida Y."/>
            <person name="Ohtoshi R."/>
            <person name="Malay A.D."/>
            <person name="Moran D.A.P."/>
            <person name="Tomita M."/>
            <person name="Numata K."/>
            <person name="Arakawa K."/>
        </authorList>
    </citation>
    <scope>NUCLEOTIDE SEQUENCE</scope>
</reference>
<evidence type="ECO:0000313" key="2">
    <source>
        <dbReference type="EMBL" id="GFY22774.1"/>
    </source>
</evidence>
<dbReference type="InterPro" id="IPR050951">
    <property type="entry name" value="Retrovirus_Pol_polyprotein"/>
</dbReference>
<organism evidence="2 3">
    <name type="scientific">Trichonephila clavipes</name>
    <name type="common">Golden silk orbweaver</name>
    <name type="synonym">Nephila clavipes</name>
    <dbReference type="NCBI Taxonomy" id="2585209"/>
    <lineage>
        <taxon>Eukaryota</taxon>
        <taxon>Metazoa</taxon>
        <taxon>Ecdysozoa</taxon>
        <taxon>Arthropoda</taxon>
        <taxon>Chelicerata</taxon>
        <taxon>Arachnida</taxon>
        <taxon>Araneae</taxon>
        <taxon>Araneomorphae</taxon>
        <taxon>Entelegynae</taxon>
        <taxon>Araneoidea</taxon>
        <taxon>Nephilidae</taxon>
        <taxon>Trichonephila</taxon>
    </lineage>
</organism>
<dbReference type="GO" id="GO:0003676">
    <property type="term" value="F:nucleic acid binding"/>
    <property type="evidence" value="ECO:0007669"/>
    <property type="project" value="InterPro"/>
</dbReference>
<dbReference type="EMBL" id="BMAU01021361">
    <property type="protein sequence ID" value="GFY22774.1"/>
    <property type="molecule type" value="Genomic_DNA"/>
</dbReference>
<evidence type="ECO:0000313" key="3">
    <source>
        <dbReference type="Proteomes" id="UP000887159"/>
    </source>
</evidence>
<dbReference type="PANTHER" id="PTHR37984">
    <property type="entry name" value="PROTEIN CBG26694"/>
    <property type="match status" value="1"/>
</dbReference>
<keyword evidence="3" id="KW-1185">Reference proteome</keyword>
<dbReference type="PANTHER" id="PTHR37984:SF15">
    <property type="entry name" value="INTEGRASE CATALYTIC DOMAIN-CONTAINING PROTEIN"/>
    <property type="match status" value="1"/>
</dbReference>
<dbReference type="GO" id="GO:0015074">
    <property type="term" value="P:DNA integration"/>
    <property type="evidence" value="ECO:0007669"/>
    <property type="project" value="InterPro"/>
</dbReference>
<feature type="domain" description="Integrase catalytic" evidence="1">
    <location>
        <begin position="1"/>
        <end position="95"/>
    </location>
</feature>
<dbReference type="InterPro" id="IPR036397">
    <property type="entry name" value="RNaseH_sf"/>
</dbReference>
<dbReference type="PROSITE" id="PS50994">
    <property type="entry name" value="INTEGRASE"/>
    <property type="match status" value="1"/>
</dbReference>
<accession>A0A8X7B956</accession>
<gene>
    <name evidence="2" type="ORF">TNCV_2180351</name>
</gene>
<sequence length="177" mass="20956">MGNATNFTASLTQEFLKILGAYPRFSTPYHPEGNGLIERWSQTLKSMLHHIIRLKEISWHRYISFLLWVYREVPNATTVKVVKRVKPYYLQMPEGNLRLLHVNRFREYKARVQTIRVAYDIDDEFDEIYETPTVSTAEKNDEVLDRVKLDYLSRKQQNQLKDLLHGHRTLFSGKINS</sequence>
<proteinExistence type="predicted"/>
<dbReference type="SUPFAM" id="SSF53098">
    <property type="entry name" value="Ribonuclease H-like"/>
    <property type="match status" value="1"/>
</dbReference>
<protein>
    <submittedName>
        <fullName evidence="2">Retrovirus-related Pol polyprotein from transposon 17.6</fullName>
    </submittedName>
</protein>